<reference evidence="3" key="1">
    <citation type="journal article" date="2019" name="Int. J. Syst. Evol. Microbiol.">
        <title>The Global Catalogue of Microorganisms (GCM) 10K type strain sequencing project: providing services to taxonomists for standard genome sequencing and annotation.</title>
        <authorList>
            <consortium name="The Broad Institute Genomics Platform"/>
            <consortium name="The Broad Institute Genome Sequencing Center for Infectious Disease"/>
            <person name="Wu L."/>
            <person name="Ma J."/>
        </authorList>
    </citation>
    <scope>NUCLEOTIDE SEQUENCE [LARGE SCALE GENOMIC DNA]</scope>
    <source>
        <strain evidence="3">TISTR 2241</strain>
    </source>
</reference>
<proteinExistence type="predicted"/>
<dbReference type="InterPro" id="IPR009326">
    <property type="entry name" value="DUF984"/>
</dbReference>
<gene>
    <name evidence="2" type="ORF">ACFSTF_11075</name>
</gene>
<name>A0ABW5PSM4_9BACI</name>
<feature type="domain" description="ASCH" evidence="1">
    <location>
        <begin position="27"/>
        <end position="147"/>
    </location>
</feature>
<dbReference type="Proteomes" id="UP001597458">
    <property type="component" value="Unassembled WGS sequence"/>
</dbReference>
<dbReference type="SUPFAM" id="SSF88697">
    <property type="entry name" value="PUA domain-like"/>
    <property type="match status" value="1"/>
</dbReference>
<sequence length="155" mass="18266">MTPEDMWSNYLKLMNKNIQTKRSYDVWSFGTQADELADLVLKEKKTATTSLYYLYEIENEKLPEKGDIGIITNSKGDAKCIIQTKQVDVLPFYEVTSDFAFKEGEGDRSLEYWRKVHIQFFENELKEINKAFSEDMLVVCEEFEMIYKLNHRSDT</sequence>
<dbReference type="Pfam" id="PF04266">
    <property type="entry name" value="ASCH"/>
    <property type="match status" value="1"/>
</dbReference>
<protein>
    <submittedName>
        <fullName evidence="2">ASCH domain-containing protein</fullName>
    </submittedName>
</protein>
<dbReference type="CDD" id="cd06553">
    <property type="entry name" value="ASCH_Ef3133_like"/>
    <property type="match status" value="1"/>
</dbReference>
<dbReference type="PANTHER" id="PTHR39203:SF1">
    <property type="entry name" value="CYTOPLASMIC PROTEIN"/>
    <property type="match status" value="1"/>
</dbReference>
<dbReference type="EMBL" id="JBHUMR010000014">
    <property type="protein sequence ID" value="MFD2617848.1"/>
    <property type="molecule type" value="Genomic_DNA"/>
</dbReference>
<dbReference type="PANTHER" id="PTHR39203">
    <property type="entry name" value="CYTOPLASMIC PROTEIN-RELATED"/>
    <property type="match status" value="1"/>
</dbReference>
<dbReference type="InterPro" id="IPR015947">
    <property type="entry name" value="PUA-like_sf"/>
</dbReference>
<organism evidence="2 3">
    <name type="scientific">Terrilactibacillus laevilacticus</name>
    <dbReference type="NCBI Taxonomy" id="1380157"/>
    <lineage>
        <taxon>Bacteria</taxon>
        <taxon>Bacillati</taxon>
        <taxon>Bacillota</taxon>
        <taxon>Bacilli</taxon>
        <taxon>Bacillales</taxon>
        <taxon>Bacillaceae</taxon>
        <taxon>Terrilactibacillus</taxon>
    </lineage>
</organism>
<accession>A0ABW5PSM4</accession>
<dbReference type="PIRSF" id="PIRSF021320">
    <property type="entry name" value="DUF984"/>
    <property type="match status" value="1"/>
</dbReference>
<evidence type="ECO:0000313" key="3">
    <source>
        <dbReference type="Proteomes" id="UP001597458"/>
    </source>
</evidence>
<dbReference type="Gene3D" id="3.10.400.10">
    <property type="entry name" value="Sulfate adenylyltransferase"/>
    <property type="match status" value="1"/>
</dbReference>
<keyword evidence="3" id="KW-1185">Reference proteome</keyword>
<dbReference type="RefSeq" id="WP_141190332.1">
    <property type="nucleotide sequence ID" value="NZ_JBHUMR010000014.1"/>
</dbReference>
<dbReference type="SMART" id="SM01022">
    <property type="entry name" value="ASCH"/>
    <property type="match status" value="1"/>
</dbReference>
<dbReference type="InterPro" id="IPR007374">
    <property type="entry name" value="ASCH_domain"/>
</dbReference>
<evidence type="ECO:0000313" key="2">
    <source>
        <dbReference type="EMBL" id="MFD2617848.1"/>
    </source>
</evidence>
<evidence type="ECO:0000259" key="1">
    <source>
        <dbReference type="SMART" id="SM01022"/>
    </source>
</evidence>
<comment type="caution">
    <text evidence="2">The sequence shown here is derived from an EMBL/GenBank/DDBJ whole genome shotgun (WGS) entry which is preliminary data.</text>
</comment>